<dbReference type="AlphaFoldDB" id="A0A9P1G6R4"/>
<gene>
    <name evidence="1" type="ORF">C1SCF055_LOCUS25997</name>
</gene>
<evidence type="ECO:0000313" key="3">
    <source>
        <dbReference type="EMBL" id="CAL4787142.1"/>
    </source>
</evidence>
<evidence type="ECO:0000313" key="4">
    <source>
        <dbReference type="Proteomes" id="UP001152797"/>
    </source>
</evidence>
<organism evidence="1">
    <name type="scientific">Cladocopium goreaui</name>
    <dbReference type="NCBI Taxonomy" id="2562237"/>
    <lineage>
        <taxon>Eukaryota</taxon>
        <taxon>Sar</taxon>
        <taxon>Alveolata</taxon>
        <taxon>Dinophyceae</taxon>
        <taxon>Suessiales</taxon>
        <taxon>Symbiodiniaceae</taxon>
        <taxon>Cladocopium</taxon>
    </lineage>
</organism>
<dbReference type="Proteomes" id="UP001152797">
    <property type="component" value="Unassembled WGS sequence"/>
</dbReference>
<proteinExistence type="predicted"/>
<reference evidence="1" key="1">
    <citation type="submission" date="2022-10" db="EMBL/GenBank/DDBJ databases">
        <authorList>
            <person name="Chen Y."/>
            <person name="Dougan E. K."/>
            <person name="Chan C."/>
            <person name="Rhodes N."/>
            <person name="Thang M."/>
        </authorList>
    </citation>
    <scope>NUCLEOTIDE SEQUENCE</scope>
</reference>
<dbReference type="EMBL" id="CAMXCT030002683">
    <property type="protein sequence ID" value="CAL4787142.1"/>
    <property type="molecule type" value="Genomic_DNA"/>
</dbReference>
<reference evidence="2" key="2">
    <citation type="submission" date="2024-04" db="EMBL/GenBank/DDBJ databases">
        <authorList>
            <person name="Chen Y."/>
            <person name="Shah S."/>
            <person name="Dougan E. K."/>
            <person name="Thang M."/>
            <person name="Chan C."/>
        </authorList>
    </citation>
    <scope>NUCLEOTIDE SEQUENCE [LARGE SCALE GENOMIC DNA]</scope>
</reference>
<name>A0A9P1G6R4_9DINO</name>
<sequence length="364" mass="40672">MPCFAIGRDRNGVCGIPWPWKWWSHDEPHLVQQRSGRWVLAAIGGSPREGGYTFKKLDESSGLLLDGGEEVARVICKSLSHEELKWTRSAKGHDLTGVTITKSEVMQEMQKASNEGAYFVLPSQLNGVDAPSPERVLKSLEECKSDATLFERRGIRGHLALHPAVSQFLLDNARGTSRGSGLNSVGKVLESINSDRLEFQNGYLRVRPESEESLRVLVANLHKTQPLILEDVPVVGLQHSKLFTSSFHLVHVAFASACPLDQRHRSDNFHEELSRSILSVQYLGALRRAAEKAAENARQKVFLVPPGDPGEKYFYSRISESMSRAVALLGPEDFRKLEVHILLEESDFDEFCSELMFYGVNLCS</sequence>
<comment type="caution">
    <text evidence="1">The sequence shown here is derived from an EMBL/GenBank/DDBJ whole genome shotgun (WGS) entry which is preliminary data.</text>
</comment>
<evidence type="ECO:0000313" key="1">
    <source>
        <dbReference type="EMBL" id="CAI3999830.1"/>
    </source>
</evidence>
<accession>A0A9P1G6R4</accession>
<protein>
    <submittedName>
        <fullName evidence="3">RanBP-type and C3HC4-type zinc finger-containing protein 1</fullName>
    </submittedName>
</protein>
<keyword evidence="4" id="KW-1185">Reference proteome</keyword>
<evidence type="ECO:0000313" key="2">
    <source>
        <dbReference type="EMBL" id="CAL1153205.1"/>
    </source>
</evidence>
<dbReference type="OrthoDB" id="414243at2759"/>
<dbReference type="EMBL" id="CAMXCT020002683">
    <property type="protein sequence ID" value="CAL1153205.1"/>
    <property type="molecule type" value="Genomic_DNA"/>
</dbReference>
<dbReference type="EMBL" id="CAMXCT010002683">
    <property type="protein sequence ID" value="CAI3999830.1"/>
    <property type="molecule type" value="Genomic_DNA"/>
</dbReference>